<feature type="non-terminal residue" evidence="2">
    <location>
        <position position="79"/>
    </location>
</feature>
<name>A0AAD8AAV8_DIPPU</name>
<proteinExistence type="predicted"/>
<evidence type="ECO:0000256" key="1">
    <source>
        <dbReference type="SAM" id="Phobius"/>
    </source>
</evidence>
<gene>
    <name evidence="2" type="ORF">L9F63_027337</name>
</gene>
<sequence length="79" mass="9131">EGPVLGQNYYGWMDDKFLKFGTHLYFLISFPILYNTIFKGATQVGVDTRRFAHNCGGHLQWRVLLGLEVNVLRKLFPIV</sequence>
<dbReference type="Proteomes" id="UP001233999">
    <property type="component" value="Unassembled WGS sequence"/>
</dbReference>
<feature type="non-terminal residue" evidence="2">
    <location>
        <position position="1"/>
    </location>
</feature>
<feature type="transmembrane region" description="Helical" evidence="1">
    <location>
        <begin position="20"/>
        <end position="41"/>
    </location>
</feature>
<protein>
    <submittedName>
        <fullName evidence="2">Uncharacterized protein</fullName>
    </submittedName>
</protein>
<dbReference type="AlphaFoldDB" id="A0AAD8AAV8"/>
<organism evidence="2 3">
    <name type="scientific">Diploptera punctata</name>
    <name type="common">Pacific beetle cockroach</name>
    <dbReference type="NCBI Taxonomy" id="6984"/>
    <lineage>
        <taxon>Eukaryota</taxon>
        <taxon>Metazoa</taxon>
        <taxon>Ecdysozoa</taxon>
        <taxon>Arthropoda</taxon>
        <taxon>Hexapoda</taxon>
        <taxon>Insecta</taxon>
        <taxon>Pterygota</taxon>
        <taxon>Neoptera</taxon>
        <taxon>Polyneoptera</taxon>
        <taxon>Dictyoptera</taxon>
        <taxon>Blattodea</taxon>
        <taxon>Blaberoidea</taxon>
        <taxon>Blaberidae</taxon>
        <taxon>Diplopterinae</taxon>
        <taxon>Diploptera</taxon>
    </lineage>
</organism>
<accession>A0AAD8AAV8</accession>
<keyword evidence="1" id="KW-1133">Transmembrane helix</keyword>
<evidence type="ECO:0000313" key="2">
    <source>
        <dbReference type="EMBL" id="KAJ9595276.1"/>
    </source>
</evidence>
<reference evidence="2" key="2">
    <citation type="submission" date="2023-05" db="EMBL/GenBank/DDBJ databases">
        <authorList>
            <person name="Fouks B."/>
        </authorList>
    </citation>
    <scope>NUCLEOTIDE SEQUENCE</scope>
    <source>
        <strain evidence="2">Stay&amp;Tobe</strain>
        <tissue evidence="2">Testes</tissue>
    </source>
</reference>
<evidence type="ECO:0000313" key="3">
    <source>
        <dbReference type="Proteomes" id="UP001233999"/>
    </source>
</evidence>
<keyword evidence="3" id="KW-1185">Reference proteome</keyword>
<comment type="caution">
    <text evidence="2">The sequence shown here is derived from an EMBL/GenBank/DDBJ whole genome shotgun (WGS) entry which is preliminary data.</text>
</comment>
<dbReference type="EMBL" id="JASPKZ010002648">
    <property type="protein sequence ID" value="KAJ9595276.1"/>
    <property type="molecule type" value="Genomic_DNA"/>
</dbReference>
<keyword evidence="1" id="KW-0812">Transmembrane</keyword>
<keyword evidence="1" id="KW-0472">Membrane</keyword>
<reference evidence="2" key="1">
    <citation type="journal article" date="2023" name="IScience">
        <title>Live-bearing cockroach genome reveals convergent evolutionary mechanisms linked to viviparity in insects and beyond.</title>
        <authorList>
            <person name="Fouks B."/>
            <person name="Harrison M.C."/>
            <person name="Mikhailova A.A."/>
            <person name="Marchal E."/>
            <person name="English S."/>
            <person name="Carruthers M."/>
            <person name="Jennings E.C."/>
            <person name="Chiamaka E.L."/>
            <person name="Frigard R.A."/>
            <person name="Pippel M."/>
            <person name="Attardo G.M."/>
            <person name="Benoit J.B."/>
            <person name="Bornberg-Bauer E."/>
            <person name="Tobe S.S."/>
        </authorList>
    </citation>
    <scope>NUCLEOTIDE SEQUENCE</scope>
    <source>
        <strain evidence="2">Stay&amp;Tobe</strain>
    </source>
</reference>